<dbReference type="InterPro" id="IPR009061">
    <property type="entry name" value="DNA-bd_dom_put_sf"/>
</dbReference>
<protein>
    <recommendedName>
        <fullName evidence="3">Helix-turn-helix domain-containing protein</fullName>
    </recommendedName>
</protein>
<accession>E4KQK6</accession>
<dbReference type="AlphaFoldDB" id="E4KQK6"/>
<dbReference type="RefSeq" id="WP_006418858.1">
    <property type="nucleotide sequence ID" value="NZ_AENN01000017.1"/>
</dbReference>
<evidence type="ECO:0000313" key="1">
    <source>
        <dbReference type="EMBL" id="EFR30698.1"/>
    </source>
</evidence>
<dbReference type="SUPFAM" id="SSF46955">
    <property type="entry name" value="Putative DNA-binding domain"/>
    <property type="match status" value="1"/>
</dbReference>
<sequence>MEILSEAASKELAQGILELAESMAKDMLAKQQKQWLMKKEVCKEYDCCDLDIRRWEAAGLKSRRQGKKRMYKRSDIEEVLDLIKE</sequence>
<evidence type="ECO:0000313" key="2">
    <source>
        <dbReference type="Proteomes" id="UP000005990"/>
    </source>
</evidence>
<name>E4KQK6_9LACT</name>
<dbReference type="STRING" id="908337.HMPREF9257_0564"/>
<dbReference type="Proteomes" id="UP000005990">
    <property type="component" value="Unassembled WGS sequence"/>
</dbReference>
<comment type="caution">
    <text evidence="1">The sequence shown here is derived from an EMBL/GenBank/DDBJ whole genome shotgun (WGS) entry which is preliminary data.</text>
</comment>
<keyword evidence="2" id="KW-1185">Reference proteome</keyword>
<evidence type="ECO:0008006" key="3">
    <source>
        <dbReference type="Google" id="ProtNLM"/>
    </source>
</evidence>
<dbReference type="EMBL" id="AENN01000017">
    <property type="protein sequence ID" value="EFR30698.1"/>
    <property type="molecule type" value="Genomic_DNA"/>
</dbReference>
<gene>
    <name evidence="1" type="ORF">HMPREF9257_0564</name>
</gene>
<proteinExistence type="predicted"/>
<dbReference type="eggNOG" id="ENOG502ZVB6">
    <property type="taxonomic scope" value="Bacteria"/>
</dbReference>
<reference evidence="1 2" key="1">
    <citation type="submission" date="2010-10" db="EMBL/GenBank/DDBJ databases">
        <authorList>
            <person name="Durkin A.S."/>
            <person name="Madupu R."/>
            <person name="Torralba M."/>
            <person name="Gillis M."/>
            <person name="Methe B."/>
            <person name="Sutton G."/>
            <person name="Nelson K.E."/>
        </authorList>
    </citation>
    <scope>NUCLEOTIDE SEQUENCE [LARGE SCALE GENOMIC DNA]</scope>
    <source>
        <strain evidence="1 2">ACS-139-V-Col8</strain>
    </source>
</reference>
<organism evidence="1 2">
    <name type="scientific">Eremococcus coleocola ACS-139-V-Col8</name>
    <dbReference type="NCBI Taxonomy" id="908337"/>
    <lineage>
        <taxon>Bacteria</taxon>
        <taxon>Bacillati</taxon>
        <taxon>Bacillota</taxon>
        <taxon>Bacilli</taxon>
        <taxon>Lactobacillales</taxon>
        <taxon>Aerococcaceae</taxon>
        <taxon>Eremococcus</taxon>
    </lineage>
</organism>